<dbReference type="RefSeq" id="WP_209557981.1">
    <property type="nucleotide sequence ID" value="NZ_JAEDXU010000006.1"/>
</dbReference>
<evidence type="ECO:0000256" key="2">
    <source>
        <dbReference type="ARBA" id="ARBA00022801"/>
    </source>
</evidence>
<evidence type="ECO:0000313" key="7">
    <source>
        <dbReference type="Proteomes" id="UP000673375"/>
    </source>
</evidence>
<dbReference type="InterPro" id="IPR050248">
    <property type="entry name" value="Polysacc_deacetylase_ArnD"/>
</dbReference>
<evidence type="ECO:0000259" key="5">
    <source>
        <dbReference type="PROSITE" id="PS51677"/>
    </source>
</evidence>
<feature type="transmembrane region" description="Helical" evidence="4">
    <location>
        <begin position="29"/>
        <end position="50"/>
    </location>
</feature>
<protein>
    <submittedName>
        <fullName evidence="6">Polysaccharide deacetylase family protein</fullName>
    </submittedName>
</protein>
<dbReference type="InterPro" id="IPR011330">
    <property type="entry name" value="Glyco_hydro/deAcase_b/a-brl"/>
</dbReference>
<feature type="region of interest" description="Disordered" evidence="3">
    <location>
        <begin position="1"/>
        <end position="24"/>
    </location>
</feature>
<keyword evidence="4" id="KW-1133">Transmembrane helix</keyword>
<gene>
    <name evidence="6" type="ORF">I6N96_13070</name>
</gene>
<dbReference type="PANTHER" id="PTHR10587">
    <property type="entry name" value="GLYCOSYL TRANSFERASE-RELATED"/>
    <property type="match status" value="1"/>
</dbReference>
<accession>A0ABS4CKT6</accession>
<organism evidence="6 7">
    <name type="scientific">Enterococcus larvae</name>
    <dbReference type="NCBI Taxonomy" id="2794352"/>
    <lineage>
        <taxon>Bacteria</taxon>
        <taxon>Bacillati</taxon>
        <taxon>Bacillota</taxon>
        <taxon>Bacilli</taxon>
        <taxon>Lactobacillales</taxon>
        <taxon>Enterococcaceae</taxon>
        <taxon>Enterococcus</taxon>
    </lineage>
</organism>
<dbReference type="Proteomes" id="UP000673375">
    <property type="component" value="Unassembled WGS sequence"/>
</dbReference>
<dbReference type="PROSITE" id="PS51677">
    <property type="entry name" value="NODB"/>
    <property type="match status" value="1"/>
</dbReference>
<keyword evidence="2" id="KW-0378">Hydrolase</keyword>
<evidence type="ECO:0000256" key="1">
    <source>
        <dbReference type="ARBA" id="ARBA00022723"/>
    </source>
</evidence>
<dbReference type="PANTHER" id="PTHR10587:SF133">
    <property type="entry name" value="CHITIN DEACETYLASE 1-RELATED"/>
    <property type="match status" value="1"/>
</dbReference>
<dbReference type="Gene3D" id="3.20.20.370">
    <property type="entry name" value="Glycoside hydrolase/deacetylase"/>
    <property type="match status" value="1"/>
</dbReference>
<name>A0ABS4CKT6_9ENTE</name>
<feature type="domain" description="NodB homology" evidence="5">
    <location>
        <begin position="292"/>
        <end position="466"/>
    </location>
</feature>
<dbReference type="Pfam" id="PF01522">
    <property type="entry name" value="Polysacc_deac_1"/>
    <property type="match status" value="1"/>
</dbReference>
<sequence>MEPKIISRLSRKERRKKEKKNRPNKRQTLLPILAVSITTISICLLGYYYLQSVNQKREIQKAAAAEKEIEQELLTTIDKQQKKLGNKEVENSDVNDHLQELIYLPTTAQRQTLTEDLETLLTETSHQIEKGTPAKLVGYIKKEDLFGKIASYSSVIEVYKKKQDRWEADSSAQGKSHYMNKETADFPSMADIFQNQDNLTAIQPFIKQQLLDDSKDQAAVIDQILNFPQVTMEQKILSYSPDKVVLSLPKNQLNIDQISVPFSNVLDFTDQGFIDPTIITEHTPPPLDPNKKYISLTFDDGPNPITTPRLLDILMEKNVKATFFMLGQNVVNNPDLVRRVAAEGHVIGSHSYSHPNLTGLDPESVKSQVQETDKAIAAATGKIPTDFRPPYGAVNKDAAEIIGRPIIQWSVDSEDWKTKNTEKIIKRVMKTSYNNSIILMHDIYPETINAVSQIIDALRNEGYDIILADDLITEKQAPLHMYYGNKSEQVIQ</sequence>
<dbReference type="CDD" id="cd10954">
    <property type="entry name" value="CE4_CtAXE_like"/>
    <property type="match status" value="1"/>
</dbReference>
<keyword evidence="4" id="KW-0812">Transmembrane</keyword>
<evidence type="ECO:0000256" key="3">
    <source>
        <dbReference type="SAM" id="MobiDB-lite"/>
    </source>
</evidence>
<dbReference type="SUPFAM" id="SSF88713">
    <property type="entry name" value="Glycoside hydrolase/deacetylase"/>
    <property type="match status" value="1"/>
</dbReference>
<reference evidence="6 7" key="1">
    <citation type="submission" date="2020-12" db="EMBL/GenBank/DDBJ databases">
        <title>Vagococcus allomyrinae sp. nov. and Enterococcus lavae sp. nov., isolated from the larvae of Allomyrina dichotoma.</title>
        <authorList>
            <person name="Lee S.D."/>
        </authorList>
    </citation>
    <scope>NUCLEOTIDE SEQUENCE [LARGE SCALE GENOMIC DNA]</scope>
    <source>
        <strain evidence="6 7">BWM-S5</strain>
    </source>
</reference>
<comment type="caution">
    <text evidence="6">The sequence shown here is derived from an EMBL/GenBank/DDBJ whole genome shotgun (WGS) entry which is preliminary data.</text>
</comment>
<dbReference type="InterPro" id="IPR002509">
    <property type="entry name" value="NODB_dom"/>
</dbReference>
<evidence type="ECO:0000313" key="6">
    <source>
        <dbReference type="EMBL" id="MBP1047207.1"/>
    </source>
</evidence>
<dbReference type="EMBL" id="JAEDXU010000006">
    <property type="protein sequence ID" value="MBP1047207.1"/>
    <property type="molecule type" value="Genomic_DNA"/>
</dbReference>
<keyword evidence="4" id="KW-0472">Membrane</keyword>
<feature type="compositionally biased region" description="Basic residues" evidence="3">
    <location>
        <begin position="9"/>
        <end position="24"/>
    </location>
</feature>
<keyword evidence="7" id="KW-1185">Reference proteome</keyword>
<keyword evidence="1" id="KW-0479">Metal-binding</keyword>
<evidence type="ECO:0000256" key="4">
    <source>
        <dbReference type="SAM" id="Phobius"/>
    </source>
</evidence>
<proteinExistence type="predicted"/>